<keyword evidence="2" id="KW-0677">Repeat</keyword>
<feature type="domain" description="TATA-binding protein interacting (TIP20)" evidence="4">
    <location>
        <begin position="662"/>
        <end position="809"/>
    </location>
</feature>
<dbReference type="Pfam" id="PF25782">
    <property type="entry name" value="TPR_CAND1"/>
    <property type="match status" value="1"/>
</dbReference>
<dbReference type="EMBL" id="OU898285">
    <property type="protein sequence ID" value="CAG9828602.1"/>
    <property type="molecule type" value="Genomic_DNA"/>
</dbReference>
<keyword evidence="6" id="KW-1185">Reference proteome</keyword>
<dbReference type="InterPro" id="IPR011989">
    <property type="entry name" value="ARM-like"/>
</dbReference>
<dbReference type="InterPro" id="IPR039852">
    <property type="entry name" value="CAND1/CAND2"/>
</dbReference>
<dbReference type="Gene3D" id="1.25.10.10">
    <property type="entry name" value="Leucine-rich Repeat Variant"/>
    <property type="match status" value="2"/>
</dbReference>
<sequence>MAKVTVRQLCLKYMTYGATYDEHDIQRRVSDYHISWKVRRSAVKCLVAIIFTCHDDHVQELYDVLSPALIAGFKERNQYVHGDIFHAYMAILKQIKSVVSKNIHPGAMVRDNGEEFSIVPIKEHTDILINGAQDELRKQNIKAKENWLDLLKELCTTFPGVLSTHLGNITGAIVDNLTQTDVDRKFKAEVLSFMYFLLNTYDDQYFYPFLDTLVPAIISAVGHSFYKIAAEALRVLKELVKVIRPVYVDYGFDFTPFIKDIYTCTLERLIPVHIDEKIKENAISTMGQIISNFGDYLEPELPNCLPVFVDRLRNDVTALTTVQALLQIAVGPINIELPILPDVMLILGSFLRKKNRVLILNTLQLINSLINNYRILFALQGDLLQQILVEIPQLLDDSNIQIPQWGFIILKVCAEHYPQILLINLDTIMPQVLSLLISPYLQDTVLHYLLEFCKALILSKFPEVSYTILSNELSVLVTTVASNTNRFVYEQPFHSLAKCMAVMLVTAVSQSEIPIIPPFISEIHSATTVFQKVITYFAQSIDVQQQFLLYVASVWEELFKHSGNHEEGIRVSVAEGLGKLTLIDPTNCLPKLQLLLDSPSPPIRFTAMAAFNLTISNQPSTIDLLLREYIQDFLVSFKDSDVHVRRAAIATVNTAVYKKPVLVTHLLESILPQIYEETVVKVNLITEIEQGPFRLIIDNGLDTRKAAYECLYTVLNCLSHKIDLFEFMKHVIRGLDDHRDIQVFTFILIEKLTLVCPREVSQATELFIEPLNNIFSLELTNDALRQDQEKLTELKTFALRAVISLLSLPNAV</sequence>
<dbReference type="PANTHER" id="PTHR12696">
    <property type="entry name" value="TIP120"/>
    <property type="match status" value="1"/>
</dbReference>
<evidence type="ECO:0000256" key="2">
    <source>
        <dbReference type="ARBA" id="ARBA00022737"/>
    </source>
</evidence>
<reference evidence="5" key="1">
    <citation type="submission" date="2022-01" db="EMBL/GenBank/DDBJ databases">
        <authorList>
            <person name="King R."/>
        </authorList>
    </citation>
    <scope>NUCLEOTIDE SEQUENCE</scope>
</reference>
<organism evidence="5 6">
    <name type="scientific">Diabrotica balteata</name>
    <name type="common">Banded cucumber beetle</name>
    <dbReference type="NCBI Taxonomy" id="107213"/>
    <lineage>
        <taxon>Eukaryota</taxon>
        <taxon>Metazoa</taxon>
        <taxon>Ecdysozoa</taxon>
        <taxon>Arthropoda</taxon>
        <taxon>Hexapoda</taxon>
        <taxon>Insecta</taxon>
        <taxon>Pterygota</taxon>
        <taxon>Neoptera</taxon>
        <taxon>Endopterygota</taxon>
        <taxon>Coleoptera</taxon>
        <taxon>Polyphaga</taxon>
        <taxon>Cucujiformia</taxon>
        <taxon>Chrysomeloidea</taxon>
        <taxon>Chrysomelidae</taxon>
        <taxon>Galerucinae</taxon>
        <taxon>Diabroticina</taxon>
        <taxon>Diabroticites</taxon>
        <taxon>Diabrotica</taxon>
    </lineage>
</organism>
<evidence type="ECO:0000313" key="6">
    <source>
        <dbReference type="Proteomes" id="UP001153709"/>
    </source>
</evidence>
<dbReference type="Pfam" id="PF08623">
    <property type="entry name" value="TIP120"/>
    <property type="match status" value="1"/>
</dbReference>
<dbReference type="Proteomes" id="UP001153709">
    <property type="component" value="Chromosome 10"/>
</dbReference>
<dbReference type="InterPro" id="IPR013932">
    <property type="entry name" value="TATA-bd_TIP120"/>
</dbReference>
<dbReference type="GO" id="GO:0010265">
    <property type="term" value="P:SCF complex assembly"/>
    <property type="evidence" value="ECO:0007669"/>
    <property type="project" value="InterPro"/>
</dbReference>
<comment type="similarity">
    <text evidence="1">Belongs to the CAND family.</text>
</comment>
<evidence type="ECO:0000313" key="5">
    <source>
        <dbReference type="EMBL" id="CAG9828602.1"/>
    </source>
</evidence>
<dbReference type="InterPro" id="IPR016024">
    <property type="entry name" value="ARM-type_fold"/>
</dbReference>
<dbReference type="SUPFAM" id="SSF48371">
    <property type="entry name" value="ARM repeat"/>
    <property type="match status" value="1"/>
</dbReference>
<keyword evidence="3" id="KW-0833">Ubl conjugation pathway</keyword>
<dbReference type="OrthoDB" id="6260732at2759"/>
<protein>
    <recommendedName>
        <fullName evidence="4">TATA-binding protein interacting (TIP20) domain-containing protein</fullName>
    </recommendedName>
</protein>
<gene>
    <name evidence="5" type="ORF">DIABBA_LOCUS2514</name>
</gene>
<accession>A0A9N9SQU0</accession>
<evidence type="ECO:0000256" key="1">
    <source>
        <dbReference type="ARBA" id="ARBA00007657"/>
    </source>
</evidence>
<proteinExistence type="inferred from homology"/>
<evidence type="ECO:0000256" key="3">
    <source>
        <dbReference type="ARBA" id="ARBA00022786"/>
    </source>
</evidence>
<evidence type="ECO:0000259" key="4">
    <source>
        <dbReference type="Pfam" id="PF08623"/>
    </source>
</evidence>
<dbReference type="AlphaFoldDB" id="A0A9N9SQU0"/>
<name>A0A9N9SQU0_DIABA</name>